<reference evidence="2 3" key="1">
    <citation type="journal article" date="2024" name="BMC Genomics">
        <title>De novo assembly and annotation of Popillia japonica's genome with initial clues to its potential as an invasive pest.</title>
        <authorList>
            <person name="Cucini C."/>
            <person name="Boschi S."/>
            <person name="Funari R."/>
            <person name="Cardaioli E."/>
            <person name="Iannotti N."/>
            <person name="Marturano G."/>
            <person name="Paoli F."/>
            <person name="Bruttini M."/>
            <person name="Carapelli A."/>
            <person name="Frati F."/>
            <person name="Nardi F."/>
        </authorList>
    </citation>
    <scope>NUCLEOTIDE SEQUENCE [LARGE SCALE GENOMIC DNA]</scope>
    <source>
        <strain evidence="2">DMR45628</strain>
    </source>
</reference>
<dbReference type="InterPro" id="IPR029526">
    <property type="entry name" value="PGBD"/>
</dbReference>
<organism evidence="2 3">
    <name type="scientific">Popillia japonica</name>
    <name type="common">Japanese beetle</name>
    <dbReference type="NCBI Taxonomy" id="7064"/>
    <lineage>
        <taxon>Eukaryota</taxon>
        <taxon>Metazoa</taxon>
        <taxon>Ecdysozoa</taxon>
        <taxon>Arthropoda</taxon>
        <taxon>Hexapoda</taxon>
        <taxon>Insecta</taxon>
        <taxon>Pterygota</taxon>
        <taxon>Neoptera</taxon>
        <taxon>Endopterygota</taxon>
        <taxon>Coleoptera</taxon>
        <taxon>Polyphaga</taxon>
        <taxon>Scarabaeiformia</taxon>
        <taxon>Scarabaeidae</taxon>
        <taxon>Rutelinae</taxon>
        <taxon>Popillia</taxon>
    </lineage>
</organism>
<keyword evidence="3" id="KW-1185">Reference proteome</keyword>
<feature type="domain" description="PiggyBac transposable element-derived protein" evidence="1">
    <location>
        <begin position="22"/>
        <end position="153"/>
    </location>
</feature>
<accession>A0AAW1JYK1</accession>
<dbReference type="Proteomes" id="UP001458880">
    <property type="component" value="Unassembled WGS sequence"/>
</dbReference>
<evidence type="ECO:0000313" key="3">
    <source>
        <dbReference type="Proteomes" id="UP001458880"/>
    </source>
</evidence>
<protein>
    <submittedName>
        <fullName evidence="2">Transposase IS4</fullName>
    </submittedName>
</protein>
<dbReference type="Pfam" id="PF13843">
    <property type="entry name" value="DDE_Tnp_1_7"/>
    <property type="match status" value="1"/>
</dbReference>
<gene>
    <name evidence="2" type="ORF">QE152_g26141</name>
</gene>
<comment type="caution">
    <text evidence="2">The sequence shown here is derived from an EMBL/GenBank/DDBJ whole genome shotgun (WGS) entry which is preliminary data.</text>
</comment>
<sequence>MRGSSVVGPQQITRRLSSLDTFFCLISSSVRDQICRFSNKNAEDFYQQWKPINPDKHPLLWTKITENEFTVFLGRLLVMGTQKSSKEKLSELWKQNAFPLYRATLSINCLQQLLLFIPFDNHRTRVARQSVDKAAPIRDILEMINSNLNTHLRKRSARIAIRAQI</sequence>
<evidence type="ECO:0000313" key="2">
    <source>
        <dbReference type="EMBL" id="KAK9710163.1"/>
    </source>
</evidence>
<dbReference type="PANTHER" id="PTHR46599:SF6">
    <property type="entry name" value="DUAL SPECIFICITY PHOSPHATASE 26"/>
    <property type="match status" value="1"/>
</dbReference>
<evidence type="ECO:0000259" key="1">
    <source>
        <dbReference type="Pfam" id="PF13843"/>
    </source>
</evidence>
<dbReference type="EMBL" id="JASPKY010000297">
    <property type="protein sequence ID" value="KAK9710163.1"/>
    <property type="molecule type" value="Genomic_DNA"/>
</dbReference>
<name>A0AAW1JYK1_POPJA</name>
<proteinExistence type="predicted"/>
<dbReference type="PANTHER" id="PTHR46599">
    <property type="entry name" value="PIGGYBAC TRANSPOSABLE ELEMENT-DERIVED PROTEIN 4"/>
    <property type="match status" value="1"/>
</dbReference>
<dbReference type="AlphaFoldDB" id="A0AAW1JYK1"/>